<dbReference type="Pfam" id="PF11716">
    <property type="entry name" value="MDMPI_N"/>
    <property type="match status" value="1"/>
</dbReference>
<accession>A0A939PFA6</accession>
<protein>
    <submittedName>
        <fullName evidence="2">Maleylpyruvate isomerase N-terminal domain-containing protein</fullName>
    </submittedName>
</protein>
<gene>
    <name evidence="2" type="ORF">J4573_18285</name>
</gene>
<dbReference type="RefSeq" id="WP_208256868.1">
    <property type="nucleotide sequence ID" value="NZ_JAGEOJ010000007.1"/>
</dbReference>
<organism evidence="2 3">
    <name type="scientific">Actinomadura barringtoniae</name>
    <dbReference type="NCBI Taxonomy" id="1427535"/>
    <lineage>
        <taxon>Bacteria</taxon>
        <taxon>Bacillati</taxon>
        <taxon>Actinomycetota</taxon>
        <taxon>Actinomycetes</taxon>
        <taxon>Streptosporangiales</taxon>
        <taxon>Thermomonosporaceae</taxon>
        <taxon>Actinomadura</taxon>
    </lineage>
</organism>
<proteinExistence type="predicted"/>
<dbReference type="Proteomes" id="UP000669179">
    <property type="component" value="Unassembled WGS sequence"/>
</dbReference>
<dbReference type="GO" id="GO:0016853">
    <property type="term" value="F:isomerase activity"/>
    <property type="evidence" value="ECO:0007669"/>
    <property type="project" value="UniProtKB-KW"/>
</dbReference>
<dbReference type="GO" id="GO:0046872">
    <property type="term" value="F:metal ion binding"/>
    <property type="evidence" value="ECO:0007669"/>
    <property type="project" value="InterPro"/>
</dbReference>
<sequence length="216" mass="23464">MDPLELRNDYLDVADVAAALLTEPAVAAAWEEHSALAEYTVGGLAGHYAGQIFFIGRVLQEPPPKEEPIPLLDYYSRVSWLNEPGLDSPANVRIRAASQELAAAGPQSLSERAAWAVGQLRTALPDLPPRNVRLPNWHDWSLTFDDFLTTRLFELVIHTDDLAVSVGLPTPELPDGAVDTVVALLAQLAVRRHGATDVIRALSRAERAPTKPIAAI</sequence>
<dbReference type="EMBL" id="JAGEOJ010000007">
    <property type="protein sequence ID" value="MBO2449058.1"/>
    <property type="molecule type" value="Genomic_DNA"/>
</dbReference>
<reference evidence="2" key="1">
    <citation type="submission" date="2021-03" db="EMBL/GenBank/DDBJ databases">
        <authorList>
            <person name="Kanchanasin P."/>
            <person name="Saeng-In P."/>
            <person name="Phongsopitanun W."/>
            <person name="Yuki M."/>
            <person name="Kudo T."/>
            <person name="Ohkuma M."/>
            <person name="Tanasupawat S."/>
        </authorList>
    </citation>
    <scope>NUCLEOTIDE SEQUENCE</scope>
    <source>
        <strain evidence="2">GKU 128</strain>
    </source>
</reference>
<evidence type="ECO:0000313" key="2">
    <source>
        <dbReference type="EMBL" id="MBO2449058.1"/>
    </source>
</evidence>
<dbReference type="SUPFAM" id="SSF109854">
    <property type="entry name" value="DinB/YfiT-like putative metalloenzymes"/>
    <property type="match status" value="1"/>
</dbReference>
<keyword evidence="3" id="KW-1185">Reference proteome</keyword>
<dbReference type="InterPro" id="IPR024344">
    <property type="entry name" value="MDMPI_metal-binding"/>
</dbReference>
<name>A0A939PFA6_9ACTN</name>
<dbReference type="AlphaFoldDB" id="A0A939PFA6"/>
<keyword evidence="2" id="KW-0413">Isomerase</keyword>
<feature type="domain" description="Mycothiol-dependent maleylpyruvate isomerase metal-binding" evidence="1">
    <location>
        <begin position="17"/>
        <end position="163"/>
    </location>
</feature>
<dbReference type="InterPro" id="IPR034660">
    <property type="entry name" value="DinB/YfiT-like"/>
</dbReference>
<evidence type="ECO:0000259" key="1">
    <source>
        <dbReference type="Pfam" id="PF11716"/>
    </source>
</evidence>
<comment type="caution">
    <text evidence="2">The sequence shown here is derived from an EMBL/GenBank/DDBJ whole genome shotgun (WGS) entry which is preliminary data.</text>
</comment>
<dbReference type="Gene3D" id="1.20.120.450">
    <property type="entry name" value="dinb family like domain"/>
    <property type="match status" value="1"/>
</dbReference>
<evidence type="ECO:0000313" key="3">
    <source>
        <dbReference type="Proteomes" id="UP000669179"/>
    </source>
</evidence>